<dbReference type="STRING" id="34060.B0181_05710"/>
<evidence type="ECO:0000313" key="2">
    <source>
        <dbReference type="Proteomes" id="UP000190435"/>
    </source>
</evidence>
<sequence>MIFKIRVIFLWISWFYTKFTPNLHQEMHMKLPKIIKHGNKYRVQFTKDGQRITISKDTYEACEKALIVKFFDIVLLVRVVKFTVVT</sequence>
<comment type="caution">
    <text evidence="1">The sequence shown here is derived from an EMBL/GenBank/DDBJ whole genome shotgun (WGS) entry which is preliminary data.</text>
</comment>
<organism evidence="1 2">
    <name type="scientific">Moraxella caviae</name>
    <dbReference type="NCBI Taxonomy" id="34060"/>
    <lineage>
        <taxon>Bacteria</taxon>
        <taxon>Pseudomonadati</taxon>
        <taxon>Pseudomonadota</taxon>
        <taxon>Gammaproteobacteria</taxon>
        <taxon>Moraxellales</taxon>
        <taxon>Moraxellaceae</taxon>
        <taxon>Moraxella</taxon>
    </lineage>
</organism>
<reference evidence="1 2" key="1">
    <citation type="submission" date="2017-02" db="EMBL/GenBank/DDBJ databases">
        <title>Draft genome sequence of Moraxella caviae CCUG 355 type strain.</title>
        <authorList>
            <person name="Engstrom-Jakobsson H."/>
            <person name="Salva-Serra F."/>
            <person name="Thorell K."/>
            <person name="Gonzales-Siles L."/>
            <person name="Karlsson R."/>
            <person name="Boulund F."/>
            <person name="Engstrand L."/>
            <person name="Moore E."/>
        </authorList>
    </citation>
    <scope>NUCLEOTIDE SEQUENCE [LARGE SCALE GENOMIC DNA]</scope>
    <source>
        <strain evidence="1 2">CCUG 355</strain>
    </source>
</reference>
<dbReference type="AlphaFoldDB" id="A0A1T0A2Z3"/>
<accession>A0A1T0A2Z3</accession>
<protein>
    <submittedName>
        <fullName evidence="1">Uncharacterized protein</fullName>
    </submittedName>
</protein>
<proteinExistence type="predicted"/>
<dbReference type="EMBL" id="MUXU01000035">
    <property type="protein sequence ID" value="OOR89909.1"/>
    <property type="molecule type" value="Genomic_DNA"/>
</dbReference>
<keyword evidence="2" id="KW-1185">Reference proteome</keyword>
<dbReference type="Proteomes" id="UP000190435">
    <property type="component" value="Unassembled WGS sequence"/>
</dbReference>
<evidence type="ECO:0000313" key="1">
    <source>
        <dbReference type="EMBL" id="OOR89909.1"/>
    </source>
</evidence>
<gene>
    <name evidence="1" type="ORF">B0181_05710</name>
</gene>
<name>A0A1T0A2Z3_9GAMM</name>